<dbReference type="Gene3D" id="3.40.50.720">
    <property type="entry name" value="NAD(P)-binding Rossmann-like Domain"/>
    <property type="match status" value="1"/>
</dbReference>
<keyword evidence="5" id="KW-0482">Metalloprotease</keyword>
<dbReference type="RefSeq" id="WP_160793706.1">
    <property type="nucleotide sequence ID" value="NZ_WRPA01000002.1"/>
</dbReference>
<dbReference type="InterPro" id="IPR035985">
    <property type="entry name" value="Ubiquitin-activating_enz"/>
</dbReference>
<evidence type="ECO:0000256" key="1">
    <source>
        <dbReference type="ARBA" id="ARBA00022670"/>
    </source>
</evidence>
<dbReference type="Pfam" id="PF14464">
    <property type="entry name" value="Prok-JAB"/>
    <property type="match status" value="1"/>
</dbReference>
<comment type="caution">
    <text evidence="8">The sequence shown here is derived from an EMBL/GenBank/DDBJ whole genome shotgun (WGS) entry which is preliminary data.</text>
</comment>
<dbReference type="Proteomes" id="UP000474778">
    <property type="component" value="Unassembled WGS sequence"/>
</dbReference>
<keyword evidence="1" id="KW-0645">Protease</keyword>
<dbReference type="GO" id="GO:0006508">
    <property type="term" value="P:proteolysis"/>
    <property type="evidence" value="ECO:0007669"/>
    <property type="project" value="UniProtKB-KW"/>
</dbReference>
<name>A0A6L7HXC9_9GAMM</name>
<evidence type="ECO:0008006" key="10">
    <source>
        <dbReference type="Google" id="ProtNLM"/>
    </source>
</evidence>
<evidence type="ECO:0000313" key="9">
    <source>
        <dbReference type="Proteomes" id="UP000474778"/>
    </source>
</evidence>
<keyword evidence="3" id="KW-0378">Hydrolase</keyword>
<evidence type="ECO:0000256" key="5">
    <source>
        <dbReference type="ARBA" id="ARBA00023049"/>
    </source>
</evidence>
<dbReference type="GO" id="GO:0008641">
    <property type="term" value="F:ubiquitin-like modifier activating enzyme activity"/>
    <property type="evidence" value="ECO:0007669"/>
    <property type="project" value="InterPro"/>
</dbReference>
<dbReference type="InterPro" id="IPR032865">
    <property type="entry name" value="Prok-E2_A"/>
</dbReference>
<evidence type="ECO:0000259" key="7">
    <source>
        <dbReference type="Pfam" id="PF14464"/>
    </source>
</evidence>
<dbReference type="Gene3D" id="3.40.140.10">
    <property type="entry name" value="Cytidine Deaminase, domain 2"/>
    <property type="match status" value="1"/>
</dbReference>
<dbReference type="GO" id="GO:0008237">
    <property type="term" value="F:metallopeptidase activity"/>
    <property type="evidence" value="ECO:0007669"/>
    <property type="project" value="UniProtKB-KW"/>
</dbReference>
<dbReference type="SUPFAM" id="SSF102712">
    <property type="entry name" value="JAB1/MPN domain"/>
    <property type="match status" value="1"/>
</dbReference>
<dbReference type="AlphaFoldDB" id="A0A6L7HXC9"/>
<dbReference type="Pfam" id="PF14457">
    <property type="entry name" value="Prok-E2_A"/>
    <property type="match status" value="1"/>
</dbReference>
<organism evidence="8 9">
    <name type="scientific">Shewanella insulae</name>
    <dbReference type="NCBI Taxonomy" id="2681496"/>
    <lineage>
        <taxon>Bacteria</taxon>
        <taxon>Pseudomonadati</taxon>
        <taxon>Pseudomonadota</taxon>
        <taxon>Gammaproteobacteria</taxon>
        <taxon>Alteromonadales</taxon>
        <taxon>Shewanellaceae</taxon>
        <taxon>Shewanella</taxon>
    </lineage>
</organism>
<evidence type="ECO:0000259" key="6">
    <source>
        <dbReference type="Pfam" id="PF00899"/>
    </source>
</evidence>
<accession>A0A6L7HXC9</accession>
<keyword evidence="9" id="KW-1185">Reference proteome</keyword>
<gene>
    <name evidence="8" type="ORF">GNT65_03370</name>
</gene>
<proteinExistence type="predicted"/>
<evidence type="ECO:0000256" key="3">
    <source>
        <dbReference type="ARBA" id="ARBA00022801"/>
    </source>
</evidence>
<dbReference type="Pfam" id="PF00899">
    <property type="entry name" value="ThiF"/>
    <property type="match status" value="1"/>
</dbReference>
<dbReference type="EMBL" id="WRPA01000002">
    <property type="protein sequence ID" value="MXR67711.1"/>
    <property type="molecule type" value="Genomic_DNA"/>
</dbReference>
<feature type="domain" description="JAB" evidence="7">
    <location>
        <begin position="617"/>
        <end position="717"/>
    </location>
</feature>
<evidence type="ECO:0000256" key="2">
    <source>
        <dbReference type="ARBA" id="ARBA00022723"/>
    </source>
</evidence>
<dbReference type="InterPro" id="IPR028090">
    <property type="entry name" value="JAB_dom_prok"/>
</dbReference>
<keyword evidence="4" id="KW-0862">Zinc</keyword>
<feature type="domain" description="THIF-type NAD/FAD binding fold" evidence="6">
    <location>
        <begin position="369"/>
        <end position="468"/>
    </location>
</feature>
<dbReference type="GO" id="GO:0046872">
    <property type="term" value="F:metal ion binding"/>
    <property type="evidence" value="ECO:0007669"/>
    <property type="project" value="UniProtKB-KW"/>
</dbReference>
<keyword evidence="2" id="KW-0479">Metal-binding</keyword>
<protein>
    <recommendedName>
        <fullName evidence="10">Thiamine biosynthesis protein ThiF</fullName>
    </recommendedName>
</protein>
<dbReference type="SUPFAM" id="SSF69572">
    <property type="entry name" value="Activating enzymes of the ubiquitin-like proteins"/>
    <property type="match status" value="1"/>
</dbReference>
<evidence type="ECO:0000256" key="4">
    <source>
        <dbReference type="ARBA" id="ARBA00022833"/>
    </source>
</evidence>
<dbReference type="InterPro" id="IPR000594">
    <property type="entry name" value="ThiF_NAD_FAD-bd"/>
</dbReference>
<reference evidence="8 9" key="1">
    <citation type="submission" date="2019-12" db="EMBL/GenBank/DDBJ databases">
        <title>Shewanella insulae sp. nov., isolated from a tidal flat.</title>
        <authorList>
            <person name="Yoon J.-H."/>
        </authorList>
    </citation>
    <scope>NUCLEOTIDE SEQUENCE [LARGE SCALE GENOMIC DNA]</scope>
    <source>
        <strain evidence="8 9">JBTF-M18</strain>
    </source>
</reference>
<sequence length="747" mass="83313">MTDFFEPLGEEIDAVAARLGSTRAMLTAIEHASDCELVYVFKRQRGNVQQEFVVCDIACDEIPSRNEFGIRYRERIAYCFGSDKRLPSTYAWRKTFPITMHQNCSHPGEPKSLCLYEESDDVTELRWTPQRHLQRTQWWLIQAAQGRLHAEEQAVEQLFYVPKTTIVIPHDLHAGLAKGKSVEVDILLPKVGGNEKVFLKVDWCNGGRVFGRKVNILEIMSPDITHGRIYSPATKFTGMAEQFDAMGVDIVQLIRERLVKFVESSQGDEDVKDTAFVVTLPIRRRDALAHEREQRIGFYCFRTVKDLLVDFDVKVVENGLLNKDASGSLRPMEKALPDYAIEPMEVLRTSPVAMRRVQSGYAGNLRNGVLVGAGALGGALLDIWVRGGWGSWTVVDEDVFKPHNFTRHVAPNFGIGRNKAEYAQHYLNYHFPDAKVVGVNADACKWAADNTDGVFLPADLVIDASASLTYPREVSSFGNAPRHMSAFFAPGGNDAVLLVEDIRRKSRLSYLEAQYYRALIELPVGDTHFAPGLSTFRSGVSCRDISTVMSHARVLSLSSLLADQIRLANDAPKAQILIWQDNLVTGERCLTNVEVRKARVIDDRFGSGFKVVWDEGVEEKVFRMRREALPNETGGVLIGYFDIGRKWAYIVDAQPSPPDSVAEPTSFKRGEKGVEASLLEVMARTGGNAYYIGEWHSHPGRSAAMSGLDRIQLDELVERVSSDGFPAFQLIVAEGDIKVHGKGGARG</sequence>
<evidence type="ECO:0000313" key="8">
    <source>
        <dbReference type="EMBL" id="MXR67711.1"/>
    </source>
</evidence>